<feature type="region of interest" description="Disordered" evidence="1">
    <location>
        <begin position="22"/>
        <end position="53"/>
    </location>
</feature>
<feature type="region of interest" description="Disordered" evidence="1">
    <location>
        <begin position="255"/>
        <end position="302"/>
    </location>
</feature>
<accession>A0AAV5GWH4</accession>
<gene>
    <name evidence="2" type="ORF">Rhopal_006885-T1</name>
</gene>
<reference evidence="2 3" key="1">
    <citation type="submission" date="2021-12" db="EMBL/GenBank/DDBJ databases">
        <title>High titer production of polyol ester of fatty acids by Rhodotorula paludigena BS15 towards product separation-free biomass refinery.</title>
        <authorList>
            <person name="Mano J."/>
            <person name="Ono H."/>
            <person name="Tanaka T."/>
            <person name="Naito K."/>
            <person name="Sushida H."/>
            <person name="Ike M."/>
            <person name="Tokuyasu K."/>
            <person name="Kitaoka M."/>
        </authorList>
    </citation>
    <scope>NUCLEOTIDE SEQUENCE [LARGE SCALE GENOMIC DNA]</scope>
    <source>
        <strain evidence="2 3">BS15</strain>
    </source>
</reference>
<organism evidence="2 3">
    <name type="scientific">Rhodotorula paludigena</name>
    <dbReference type="NCBI Taxonomy" id="86838"/>
    <lineage>
        <taxon>Eukaryota</taxon>
        <taxon>Fungi</taxon>
        <taxon>Dikarya</taxon>
        <taxon>Basidiomycota</taxon>
        <taxon>Pucciniomycotina</taxon>
        <taxon>Microbotryomycetes</taxon>
        <taxon>Sporidiobolales</taxon>
        <taxon>Sporidiobolaceae</taxon>
        <taxon>Rhodotorula</taxon>
    </lineage>
</organism>
<evidence type="ECO:0000256" key="1">
    <source>
        <dbReference type="SAM" id="MobiDB-lite"/>
    </source>
</evidence>
<dbReference type="Proteomes" id="UP001342314">
    <property type="component" value="Unassembled WGS sequence"/>
</dbReference>
<sequence>MTQLFPAPSGAKFKAESEEKKAFGILARAPPAPKVESTEDEDENADDWSPRKKKGGLLASGIAARASALLATARTEQTLWLHDMSRRASSAGAQPLARLAEAVQPAIRLIIVDVPSFGSDGADSFVSPDRRRDRRTLLANCRLVLSNADGASETSPAASPEKDLQGLVLFSLHERPTTTASVPAPSPPKRRPSSSANPAANDPRALFIPTTPPDLRLLAQPGAQIWAWEPFHEVVLSTDPTQYCISAPHTVSATQQAPMEGVKQEDDEEGDEMRVEWEAGAPDEQARAREDSRRRAREADRERKGLVCGRFALVV</sequence>
<feature type="region of interest" description="Disordered" evidence="1">
    <location>
        <begin position="177"/>
        <end position="208"/>
    </location>
</feature>
<dbReference type="AlphaFoldDB" id="A0AAV5GWH4"/>
<protein>
    <submittedName>
        <fullName evidence="2">Uncharacterized protein</fullName>
    </submittedName>
</protein>
<evidence type="ECO:0000313" key="2">
    <source>
        <dbReference type="EMBL" id="GJN93827.1"/>
    </source>
</evidence>
<proteinExistence type="predicted"/>
<keyword evidence="3" id="KW-1185">Reference proteome</keyword>
<feature type="compositionally biased region" description="Basic and acidic residues" evidence="1">
    <location>
        <begin position="284"/>
        <end position="302"/>
    </location>
</feature>
<evidence type="ECO:0000313" key="3">
    <source>
        <dbReference type="Proteomes" id="UP001342314"/>
    </source>
</evidence>
<dbReference type="EMBL" id="BQKY01000015">
    <property type="protein sequence ID" value="GJN93827.1"/>
    <property type="molecule type" value="Genomic_DNA"/>
</dbReference>
<comment type="caution">
    <text evidence="2">The sequence shown here is derived from an EMBL/GenBank/DDBJ whole genome shotgun (WGS) entry which is preliminary data.</text>
</comment>
<feature type="compositionally biased region" description="Low complexity" evidence="1">
    <location>
        <begin position="193"/>
        <end position="205"/>
    </location>
</feature>
<name>A0AAV5GWH4_9BASI</name>